<evidence type="ECO:0000256" key="1">
    <source>
        <dbReference type="ARBA" id="ARBA00009667"/>
    </source>
</evidence>
<dbReference type="SUPFAM" id="SSF51366">
    <property type="entry name" value="Ribulose-phoshate binding barrel"/>
    <property type="match status" value="1"/>
</dbReference>
<evidence type="ECO:0000256" key="5">
    <source>
        <dbReference type="RuleBase" id="RU003657"/>
    </source>
</evidence>
<dbReference type="InterPro" id="IPR011060">
    <property type="entry name" value="RibuloseP-bd_barrel"/>
</dbReference>
<comment type="caution">
    <text evidence="6">The sequence shown here is derived from an EMBL/GenBank/DDBJ whole genome shotgun (WGS) entry which is preliminary data.</text>
</comment>
<dbReference type="GO" id="GO:0000107">
    <property type="term" value="F:imidazoleglycerol-phosphate synthase activity"/>
    <property type="evidence" value="ECO:0007669"/>
    <property type="project" value="TreeGrafter"/>
</dbReference>
<keyword evidence="7" id="KW-1185">Reference proteome</keyword>
<dbReference type="AlphaFoldDB" id="A0A401VTX9"/>
<keyword evidence="2 5" id="KW-0028">Amino-acid biosynthesis</keyword>
<dbReference type="Gene3D" id="3.20.20.70">
    <property type="entry name" value="Aldolase class I"/>
    <property type="match status" value="1"/>
</dbReference>
<organism evidence="6 7">
    <name type="scientific">Streptomyces paromomycinus</name>
    <name type="common">Streptomyces rimosus subsp. paromomycinus</name>
    <dbReference type="NCBI Taxonomy" id="92743"/>
    <lineage>
        <taxon>Bacteria</taxon>
        <taxon>Bacillati</taxon>
        <taxon>Actinomycetota</taxon>
        <taxon>Actinomycetes</taxon>
        <taxon>Kitasatosporales</taxon>
        <taxon>Streptomycetaceae</taxon>
        <taxon>Streptomyces</taxon>
    </lineage>
</organism>
<keyword evidence="3 5" id="KW-0368">Histidine biosynthesis</keyword>
<dbReference type="Pfam" id="PF00977">
    <property type="entry name" value="His_biosynth"/>
    <property type="match status" value="1"/>
</dbReference>
<sequence>MNQPVFRDQRAHVADLVIPCVDVAAGRTTEPSRIAGLDDPGDVASVVAAYAAGNARKVFLDVFDPWDAVDYLPSLLRRLKQTGVSLLVSVGHGQLPSLLHTGGLFEAGADVLSVSTGLIEKPETVQAAVREFGAERLMGVINCRRTAPDRWSAYTHDGEQDAGTGAVDVARQLAGLDVGAILANSVDREGTGQGFDLDLCHAVATASGLPVIASGGCGSLDHLHEALDAGDTTYVLVNNMLHKGQHSMAEIRDHLLAHSSFRATGT</sequence>
<protein>
    <submittedName>
        <fullName evidence="6">Imidazole glycerol phosphate synthase subunit HisF</fullName>
    </submittedName>
</protein>
<evidence type="ECO:0000256" key="2">
    <source>
        <dbReference type="ARBA" id="ARBA00022605"/>
    </source>
</evidence>
<evidence type="ECO:0000313" key="7">
    <source>
        <dbReference type="Proteomes" id="UP000286746"/>
    </source>
</evidence>
<dbReference type="PANTHER" id="PTHR21235:SF2">
    <property type="entry name" value="IMIDAZOLE GLYCEROL PHOSPHATE SYNTHASE HISHF"/>
    <property type="match status" value="1"/>
</dbReference>
<dbReference type="EMBL" id="BHZD01000001">
    <property type="protein sequence ID" value="GCD40548.1"/>
    <property type="molecule type" value="Genomic_DNA"/>
</dbReference>
<dbReference type="InterPro" id="IPR013785">
    <property type="entry name" value="Aldolase_TIM"/>
</dbReference>
<evidence type="ECO:0000256" key="4">
    <source>
        <dbReference type="ARBA" id="ARBA00029440"/>
    </source>
</evidence>
<evidence type="ECO:0000313" key="6">
    <source>
        <dbReference type="EMBL" id="GCD40548.1"/>
    </source>
</evidence>
<dbReference type="PANTHER" id="PTHR21235">
    <property type="entry name" value="IMIDAZOLE GLYCEROL PHOSPHATE SYNTHASE SUBUNIT HISF/H IGP SYNTHASE SUBUNIT HISF/H"/>
    <property type="match status" value="1"/>
</dbReference>
<name>A0A401VTX9_STREY</name>
<reference evidence="6 7" key="1">
    <citation type="submission" date="2018-11" db="EMBL/GenBank/DDBJ databases">
        <title>Whole genome sequence of Streptomyces paromomycinus NBRC 15454(T).</title>
        <authorList>
            <person name="Komaki H."/>
            <person name="Tamura T."/>
        </authorList>
    </citation>
    <scope>NUCLEOTIDE SEQUENCE [LARGE SCALE GENOMIC DNA]</scope>
    <source>
        <strain evidence="6 7">NBRC 15454</strain>
    </source>
</reference>
<comment type="similarity">
    <text evidence="1 5">Belongs to the HisA/HisF family.</text>
</comment>
<dbReference type="Proteomes" id="UP000286746">
    <property type="component" value="Unassembled WGS sequence"/>
</dbReference>
<evidence type="ECO:0000256" key="3">
    <source>
        <dbReference type="ARBA" id="ARBA00023102"/>
    </source>
</evidence>
<dbReference type="InterPro" id="IPR050064">
    <property type="entry name" value="IGPS_HisA/HisF"/>
</dbReference>
<dbReference type="GO" id="GO:0000105">
    <property type="term" value="P:L-histidine biosynthetic process"/>
    <property type="evidence" value="ECO:0007669"/>
    <property type="project" value="UniProtKB-KW"/>
</dbReference>
<gene>
    <name evidence="6" type="primary">hisF_1</name>
    <name evidence="6" type="ORF">GKJPGBOP_00200</name>
</gene>
<dbReference type="RefSeq" id="WP_170251466.1">
    <property type="nucleotide sequence ID" value="NZ_BHZD01000001.1"/>
</dbReference>
<accession>A0A401VTX9</accession>
<comment type="pathway">
    <text evidence="4">Amino-acid biosynthesis.</text>
</comment>
<dbReference type="InterPro" id="IPR006062">
    <property type="entry name" value="His_biosynth"/>
</dbReference>
<proteinExistence type="inferred from homology"/>